<dbReference type="Proteomes" id="UP001375240">
    <property type="component" value="Unassembled WGS sequence"/>
</dbReference>
<dbReference type="PANTHER" id="PTHR24045">
    <property type="match status" value="1"/>
</dbReference>
<organism evidence="4 5">
    <name type="scientific">Orbilia brochopaga</name>
    <dbReference type="NCBI Taxonomy" id="3140254"/>
    <lineage>
        <taxon>Eukaryota</taxon>
        <taxon>Fungi</taxon>
        <taxon>Dikarya</taxon>
        <taxon>Ascomycota</taxon>
        <taxon>Pezizomycotina</taxon>
        <taxon>Orbiliomycetes</taxon>
        <taxon>Orbiliales</taxon>
        <taxon>Orbiliaceae</taxon>
        <taxon>Orbilia</taxon>
    </lineage>
</organism>
<evidence type="ECO:0000259" key="3">
    <source>
        <dbReference type="Pfam" id="PF17102"/>
    </source>
</evidence>
<feature type="domain" description="Stealth protein CR1 conserved region 1" evidence="2">
    <location>
        <begin position="228"/>
        <end position="251"/>
    </location>
</feature>
<dbReference type="Pfam" id="PF17101">
    <property type="entry name" value="Stealth_CR1"/>
    <property type="match status" value="1"/>
</dbReference>
<proteinExistence type="predicted"/>
<dbReference type="InterPro" id="IPR031357">
    <property type="entry name" value="Stealth_CR3"/>
</dbReference>
<name>A0AAV9UL94_9PEZI</name>
<evidence type="ECO:0000313" key="5">
    <source>
        <dbReference type="Proteomes" id="UP001375240"/>
    </source>
</evidence>
<reference evidence="4 5" key="1">
    <citation type="submission" date="2019-10" db="EMBL/GenBank/DDBJ databases">
        <authorList>
            <person name="Palmer J.M."/>
        </authorList>
    </citation>
    <scope>NUCLEOTIDE SEQUENCE [LARGE SCALE GENOMIC DNA]</scope>
    <source>
        <strain evidence="4 5">TWF696</strain>
    </source>
</reference>
<evidence type="ECO:0000313" key="4">
    <source>
        <dbReference type="EMBL" id="KAK6343779.1"/>
    </source>
</evidence>
<dbReference type="GO" id="GO:0016757">
    <property type="term" value="F:glycosyltransferase activity"/>
    <property type="evidence" value="ECO:0007669"/>
    <property type="project" value="UniProtKB-KW"/>
</dbReference>
<dbReference type="GO" id="GO:0005794">
    <property type="term" value="C:Golgi apparatus"/>
    <property type="evidence" value="ECO:0007669"/>
    <property type="project" value="TreeGrafter"/>
</dbReference>
<sequence length="752" mass="85821">MIMRPSSSLDAQSPRPAAYPLHHFLLNTFIYTVRRATRLLQGRLNKFRNLWTQASTTRSLPLFQYRSAGLSERRRRNLLTLSSLCCISLIYSFSGVATKLINLADPPLDARWDRDQLVALVGSQYFLGELISTHEWSTFAFGSKAIPAPPPEPPGAVVIEVVPPSDWLTCPAAQELVRSLPEVTFISFEEALSGVRDLDNRDLGWLDEWLSEGALKYSSVKPIAPVLDVVYTWVNGSSRAFHQAKHAVESTSRLADMPDYRKDTLNRHQDWDELRYSLRSIETFLAKTGDGQMRSPNPLGNITNVSTAHSDDTQSLQIPLWLDTSLPDAPRVIAQESLVNPVLMETCALDTFSSCSIEARLDRLESDTDKFMSLSDDMLLSDQHSPADIYSPLYGFSFAFEYSWPHFTIDYPPAFGSEEYKYGELPYLYLSAYLLQIRFGWEYRSYPKHTVHPMSRSILRELRSTFPSAFELSSAQRFRGESPAIHLWFLFYWYVIERHRETLLWSYLYGNLHDGDTGMLNKTRLLLQLSDIDTSAPFARTSLLPSTVAQAFANASIEPNKASQGLWTSLDGPVWLSLEDERELAERFDRNLTAKTSFQEPRYLKPCRMEPQCFEFEDTSSNLVPIMSIFDRWRRVERSCGDCMINILLRKSGPTGLGAFLARDPKKRKIALRALHRYSHTISRVDARYGMMESSQVVDELTAEWLKQKPAEICFNDHLNSEDPVEISKFAQKAKGTSSDYQRDLENCMIRA</sequence>
<dbReference type="InterPro" id="IPR031358">
    <property type="entry name" value="Stealth_CR1"/>
</dbReference>
<dbReference type="GO" id="GO:0046835">
    <property type="term" value="P:carbohydrate phosphorylation"/>
    <property type="evidence" value="ECO:0007669"/>
    <property type="project" value="TreeGrafter"/>
</dbReference>
<accession>A0AAV9UL94</accession>
<gene>
    <name evidence="4" type="primary">XPT1</name>
    <name evidence="4" type="ORF">TWF696_007441</name>
</gene>
<dbReference type="InterPro" id="IPR047141">
    <property type="entry name" value="Stealth"/>
</dbReference>
<protein>
    <submittedName>
        <fullName evidence="4">Xanthine phosphoribosyltransferase 1</fullName>
    </submittedName>
</protein>
<dbReference type="EMBL" id="JAVHNQ010000006">
    <property type="protein sequence ID" value="KAK6343779.1"/>
    <property type="molecule type" value="Genomic_DNA"/>
</dbReference>
<keyword evidence="4" id="KW-0328">Glycosyltransferase</keyword>
<evidence type="ECO:0000259" key="2">
    <source>
        <dbReference type="Pfam" id="PF17101"/>
    </source>
</evidence>
<dbReference type="Pfam" id="PF17102">
    <property type="entry name" value="Stealth_CR3"/>
    <property type="match status" value="1"/>
</dbReference>
<keyword evidence="1" id="KW-0808">Transferase</keyword>
<evidence type="ECO:0000256" key="1">
    <source>
        <dbReference type="ARBA" id="ARBA00022679"/>
    </source>
</evidence>
<dbReference type="AlphaFoldDB" id="A0AAV9UL94"/>
<dbReference type="PANTHER" id="PTHR24045:SF0">
    <property type="entry name" value="N-ACETYLGLUCOSAMINE-1-PHOSPHOTRANSFERASE SUBUNITS ALPHA_BETA"/>
    <property type="match status" value="1"/>
</dbReference>
<comment type="caution">
    <text evidence="4">The sequence shown here is derived from an EMBL/GenBank/DDBJ whole genome shotgun (WGS) entry which is preliminary data.</text>
</comment>
<feature type="domain" description="Stealth protein CR3 conserved region 3" evidence="3">
    <location>
        <begin position="448"/>
        <end position="497"/>
    </location>
</feature>
<keyword evidence="5" id="KW-1185">Reference proteome</keyword>
<dbReference type="GO" id="GO:0003976">
    <property type="term" value="F:UDP-N-acetylglucosamine-lysosomal-enzyme N-acetylglucosaminephosphotransferase activity"/>
    <property type="evidence" value="ECO:0007669"/>
    <property type="project" value="TreeGrafter"/>
</dbReference>